<sequence>MTDSHQTEVLVPALRIALAEDSGLLREGLIRLFDEAGYETVVAVGDADRLLVELEQHPVDLVVLDVRMPPGFRDEGVRAALAIRERWPDRSVLLLSQHVELVYAGELLAGDPSGVGYLLKDRVASLDEFRDAVARLRAGGTVLDPEVVRGLMQRHRDPVERLTAREGEVLGLMAEGRSNPEIGAALVVSAGAVEKHISAIFQKLGLTDAAAGHRRVLAVLTWLRSAGEAG</sequence>
<keyword evidence="2" id="KW-0805">Transcription regulation</keyword>
<name>A0ABN2LSI6_9MICO</name>
<dbReference type="CDD" id="cd06170">
    <property type="entry name" value="LuxR_C_like"/>
    <property type="match status" value="1"/>
</dbReference>
<dbReference type="CDD" id="cd17535">
    <property type="entry name" value="REC_NarL-like"/>
    <property type="match status" value="1"/>
</dbReference>
<dbReference type="Pfam" id="PF00072">
    <property type="entry name" value="Response_reg"/>
    <property type="match status" value="1"/>
</dbReference>
<feature type="domain" description="HTH luxR-type" evidence="6">
    <location>
        <begin position="155"/>
        <end position="217"/>
    </location>
</feature>
<dbReference type="PANTHER" id="PTHR43214">
    <property type="entry name" value="TWO-COMPONENT RESPONSE REGULATOR"/>
    <property type="match status" value="1"/>
</dbReference>
<dbReference type="SMART" id="SM00421">
    <property type="entry name" value="HTH_LUXR"/>
    <property type="match status" value="1"/>
</dbReference>
<dbReference type="PRINTS" id="PR00038">
    <property type="entry name" value="HTHLUXR"/>
</dbReference>
<dbReference type="PROSITE" id="PS50110">
    <property type="entry name" value="RESPONSE_REGULATORY"/>
    <property type="match status" value="1"/>
</dbReference>
<protein>
    <submittedName>
        <fullName evidence="8">Response regulator transcription factor</fullName>
    </submittedName>
</protein>
<dbReference type="EMBL" id="BAAAOB010000005">
    <property type="protein sequence ID" value="GAA1798229.1"/>
    <property type="molecule type" value="Genomic_DNA"/>
</dbReference>
<dbReference type="InterPro" id="IPR011006">
    <property type="entry name" value="CheY-like_superfamily"/>
</dbReference>
<dbReference type="Pfam" id="PF00196">
    <property type="entry name" value="GerE"/>
    <property type="match status" value="1"/>
</dbReference>
<dbReference type="InterPro" id="IPR001789">
    <property type="entry name" value="Sig_transdc_resp-reg_receiver"/>
</dbReference>
<evidence type="ECO:0000256" key="3">
    <source>
        <dbReference type="ARBA" id="ARBA00023125"/>
    </source>
</evidence>
<dbReference type="SUPFAM" id="SSF52172">
    <property type="entry name" value="CheY-like"/>
    <property type="match status" value="1"/>
</dbReference>
<keyword evidence="1 5" id="KW-0597">Phosphoprotein</keyword>
<dbReference type="InterPro" id="IPR016032">
    <property type="entry name" value="Sig_transdc_resp-reg_C-effctor"/>
</dbReference>
<evidence type="ECO:0000259" key="6">
    <source>
        <dbReference type="PROSITE" id="PS50043"/>
    </source>
</evidence>
<dbReference type="SMART" id="SM00448">
    <property type="entry name" value="REC"/>
    <property type="match status" value="1"/>
</dbReference>
<evidence type="ECO:0000256" key="1">
    <source>
        <dbReference type="ARBA" id="ARBA00022553"/>
    </source>
</evidence>
<comment type="caution">
    <text evidence="8">The sequence shown here is derived from an EMBL/GenBank/DDBJ whole genome shotgun (WGS) entry which is preliminary data.</text>
</comment>
<dbReference type="RefSeq" id="WP_344033383.1">
    <property type="nucleotide sequence ID" value="NZ_BAAAOB010000005.1"/>
</dbReference>
<feature type="modified residue" description="4-aspartylphosphate" evidence="5">
    <location>
        <position position="65"/>
    </location>
</feature>
<keyword evidence="3" id="KW-0238">DNA-binding</keyword>
<reference evidence="8 9" key="1">
    <citation type="journal article" date="2019" name="Int. J. Syst. Evol. Microbiol.">
        <title>The Global Catalogue of Microorganisms (GCM) 10K type strain sequencing project: providing services to taxonomists for standard genome sequencing and annotation.</title>
        <authorList>
            <consortium name="The Broad Institute Genomics Platform"/>
            <consortium name="The Broad Institute Genome Sequencing Center for Infectious Disease"/>
            <person name="Wu L."/>
            <person name="Ma J."/>
        </authorList>
    </citation>
    <scope>NUCLEOTIDE SEQUENCE [LARGE SCALE GENOMIC DNA]</scope>
    <source>
        <strain evidence="8 9">JCM 14736</strain>
    </source>
</reference>
<organism evidence="8 9">
    <name type="scientific">Leucobacter iarius</name>
    <dbReference type="NCBI Taxonomy" id="333963"/>
    <lineage>
        <taxon>Bacteria</taxon>
        <taxon>Bacillati</taxon>
        <taxon>Actinomycetota</taxon>
        <taxon>Actinomycetes</taxon>
        <taxon>Micrococcales</taxon>
        <taxon>Microbacteriaceae</taxon>
        <taxon>Leucobacter</taxon>
    </lineage>
</organism>
<dbReference type="InterPro" id="IPR058245">
    <property type="entry name" value="NreC/VraR/RcsB-like_REC"/>
</dbReference>
<evidence type="ECO:0000313" key="8">
    <source>
        <dbReference type="EMBL" id="GAA1798229.1"/>
    </source>
</evidence>
<proteinExistence type="predicted"/>
<evidence type="ECO:0000259" key="7">
    <source>
        <dbReference type="PROSITE" id="PS50110"/>
    </source>
</evidence>
<dbReference type="PANTHER" id="PTHR43214:SF24">
    <property type="entry name" value="TRANSCRIPTIONAL REGULATORY PROTEIN NARL-RELATED"/>
    <property type="match status" value="1"/>
</dbReference>
<dbReference type="Gene3D" id="3.40.50.2300">
    <property type="match status" value="1"/>
</dbReference>
<dbReference type="PROSITE" id="PS50043">
    <property type="entry name" value="HTH_LUXR_2"/>
    <property type="match status" value="1"/>
</dbReference>
<dbReference type="Proteomes" id="UP001500851">
    <property type="component" value="Unassembled WGS sequence"/>
</dbReference>
<dbReference type="SUPFAM" id="SSF46894">
    <property type="entry name" value="C-terminal effector domain of the bipartite response regulators"/>
    <property type="match status" value="1"/>
</dbReference>
<evidence type="ECO:0000256" key="4">
    <source>
        <dbReference type="ARBA" id="ARBA00023163"/>
    </source>
</evidence>
<dbReference type="InterPro" id="IPR000792">
    <property type="entry name" value="Tscrpt_reg_LuxR_C"/>
</dbReference>
<evidence type="ECO:0000256" key="5">
    <source>
        <dbReference type="PROSITE-ProRule" id="PRU00169"/>
    </source>
</evidence>
<accession>A0ABN2LSI6</accession>
<feature type="domain" description="Response regulatory" evidence="7">
    <location>
        <begin position="15"/>
        <end position="135"/>
    </location>
</feature>
<keyword evidence="4" id="KW-0804">Transcription</keyword>
<dbReference type="InterPro" id="IPR039420">
    <property type="entry name" value="WalR-like"/>
</dbReference>
<evidence type="ECO:0000313" key="9">
    <source>
        <dbReference type="Proteomes" id="UP001500851"/>
    </source>
</evidence>
<gene>
    <name evidence="8" type="ORF">GCM10009768_29120</name>
</gene>
<keyword evidence="9" id="KW-1185">Reference proteome</keyword>
<evidence type="ECO:0000256" key="2">
    <source>
        <dbReference type="ARBA" id="ARBA00023015"/>
    </source>
</evidence>